<proteinExistence type="predicted"/>
<feature type="transmembrane region" description="Helical" evidence="1">
    <location>
        <begin position="44"/>
        <end position="62"/>
    </location>
</feature>
<feature type="domain" description="Low molecular weight protein antigen 6 PH" evidence="2">
    <location>
        <begin position="65"/>
        <end position="100"/>
    </location>
</feature>
<keyword evidence="1" id="KW-0812">Transmembrane</keyword>
<sequence length="141" mass="16429">MEGVESKFTWRAHPARERVGTTVIAVILVLALSFAVTLSFRSLSWGSAGFLVLIVSLNRFFFPSRFSIDPEGITASYPLRRQRYRWDRVRRFHHDRNGGYLATRSTAHRLDAYRGMHVLFGCKPEEVIRRIRLCLQESRCR</sequence>
<reference evidence="3 4" key="1">
    <citation type="journal article" date="2016" name="Nat. Commun.">
        <title>Thousands of microbial genomes shed light on interconnected biogeochemical processes in an aquifer system.</title>
        <authorList>
            <person name="Anantharaman K."/>
            <person name="Brown C.T."/>
            <person name="Hug L.A."/>
            <person name="Sharon I."/>
            <person name="Castelle C.J."/>
            <person name="Probst A.J."/>
            <person name="Thomas B.C."/>
            <person name="Singh A."/>
            <person name="Wilkins M.J."/>
            <person name="Karaoz U."/>
            <person name="Brodie E.L."/>
            <person name="Williams K.H."/>
            <person name="Hubbard S.S."/>
            <person name="Banfield J.F."/>
        </authorList>
    </citation>
    <scope>NUCLEOTIDE SEQUENCE [LARGE SCALE GENOMIC DNA]</scope>
</reference>
<dbReference type="EMBL" id="MFIW01000074">
    <property type="protein sequence ID" value="OGF97609.1"/>
    <property type="molecule type" value="Genomic_DNA"/>
</dbReference>
<dbReference type="Pfam" id="PF10756">
    <property type="entry name" value="bPH_6"/>
    <property type="match status" value="1"/>
</dbReference>
<feature type="transmembrane region" description="Helical" evidence="1">
    <location>
        <begin position="20"/>
        <end position="38"/>
    </location>
</feature>
<organism evidence="3 4">
    <name type="scientific">Candidatus Glassbacteria bacterium RBG_16_58_8</name>
    <dbReference type="NCBI Taxonomy" id="1817866"/>
    <lineage>
        <taxon>Bacteria</taxon>
        <taxon>Candidatus Glassiibacteriota</taxon>
    </lineage>
</organism>
<protein>
    <recommendedName>
        <fullName evidence="2">Low molecular weight protein antigen 6 PH domain-containing protein</fullName>
    </recommendedName>
</protein>
<accession>A0A1F5YBZ3</accession>
<dbReference type="InterPro" id="IPR019692">
    <property type="entry name" value="CFP-6_PH"/>
</dbReference>
<dbReference type="Proteomes" id="UP000179034">
    <property type="component" value="Unassembled WGS sequence"/>
</dbReference>
<keyword evidence="1" id="KW-1133">Transmembrane helix</keyword>
<evidence type="ECO:0000313" key="4">
    <source>
        <dbReference type="Proteomes" id="UP000179034"/>
    </source>
</evidence>
<keyword evidence="1" id="KW-0472">Membrane</keyword>
<evidence type="ECO:0000256" key="1">
    <source>
        <dbReference type="SAM" id="Phobius"/>
    </source>
</evidence>
<evidence type="ECO:0000259" key="2">
    <source>
        <dbReference type="Pfam" id="PF10756"/>
    </source>
</evidence>
<dbReference type="AlphaFoldDB" id="A0A1F5YBZ3"/>
<gene>
    <name evidence="3" type="ORF">A2Z06_01635</name>
</gene>
<comment type="caution">
    <text evidence="3">The sequence shown here is derived from an EMBL/GenBank/DDBJ whole genome shotgun (WGS) entry which is preliminary data.</text>
</comment>
<name>A0A1F5YBZ3_9BACT</name>
<evidence type="ECO:0000313" key="3">
    <source>
        <dbReference type="EMBL" id="OGF97609.1"/>
    </source>
</evidence>